<dbReference type="InterPro" id="IPR000068">
    <property type="entry name" value="GPCR_3_Ca_sens_rcpt-rel"/>
</dbReference>
<dbReference type="Pfam" id="PF07562">
    <property type="entry name" value="NCD3G"/>
    <property type="match status" value="1"/>
</dbReference>
<organism evidence="15 16">
    <name type="scientific">Python bivittatus</name>
    <name type="common">Burmese python</name>
    <name type="synonym">Python molurus bivittatus</name>
    <dbReference type="NCBI Taxonomy" id="176946"/>
    <lineage>
        <taxon>Eukaryota</taxon>
        <taxon>Metazoa</taxon>
        <taxon>Chordata</taxon>
        <taxon>Craniata</taxon>
        <taxon>Vertebrata</taxon>
        <taxon>Euteleostomi</taxon>
        <taxon>Lepidosauria</taxon>
        <taxon>Squamata</taxon>
        <taxon>Bifurcata</taxon>
        <taxon>Unidentata</taxon>
        <taxon>Episquamata</taxon>
        <taxon>Toxicofera</taxon>
        <taxon>Serpentes</taxon>
        <taxon>Henophidia</taxon>
        <taxon>Pythonidae</taxon>
        <taxon>Python</taxon>
    </lineage>
</organism>
<accession>A0A9F2RCW8</accession>
<gene>
    <name evidence="16" type="primary">LOC103048108</name>
</gene>
<evidence type="ECO:0000256" key="6">
    <source>
        <dbReference type="ARBA" id="ARBA00022989"/>
    </source>
</evidence>
<evidence type="ECO:0000313" key="16">
    <source>
        <dbReference type="RefSeq" id="XP_007442433.1"/>
    </source>
</evidence>
<dbReference type="Gene3D" id="2.10.50.30">
    <property type="entry name" value="GPCR, family 3, nine cysteines domain"/>
    <property type="match status" value="1"/>
</dbReference>
<evidence type="ECO:0000256" key="3">
    <source>
        <dbReference type="ARBA" id="ARBA00022475"/>
    </source>
</evidence>
<evidence type="ECO:0000256" key="10">
    <source>
        <dbReference type="ARBA" id="ARBA00023180"/>
    </source>
</evidence>
<dbReference type="InterPro" id="IPR038550">
    <property type="entry name" value="GPCR_3_9-Cys_sf"/>
</dbReference>
<keyword evidence="6 12" id="KW-1133">Transmembrane helix</keyword>
<dbReference type="InterPro" id="IPR001828">
    <property type="entry name" value="ANF_lig-bd_rcpt"/>
</dbReference>
<dbReference type="GO" id="GO:0005886">
    <property type="term" value="C:plasma membrane"/>
    <property type="evidence" value="ECO:0007669"/>
    <property type="project" value="UniProtKB-SubCell"/>
</dbReference>
<dbReference type="FunFam" id="3.40.50.2300:FF:000024">
    <property type="entry name" value="Vomeronasal 2, receptor 73"/>
    <property type="match status" value="1"/>
</dbReference>
<dbReference type="GeneID" id="103048108"/>
<feature type="transmembrane region" description="Helical" evidence="12">
    <location>
        <begin position="273"/>
        <end position="293"/>
    </location>
</feature>
<dbReference type="OMA" id="FNCFFSH"/>
<evidence type="ECO:0000256" key="8">
    <source>
        <dbReference type="ARBA" id="ARBA00023136"/>
    </source>
</evidence>
<dbReference type="Gene3D" id="3.40.50.2300">
    <property type="match status" value="2"/>
</dbReference>
<dbReference type="PROSITE" id="PS50259">
    <property type="entry name" value="G_PROTEIN_RECEP_F3_4"/>
    <property type="match status" value="1"/>
</dbReference>
<dbReference type="PANTHER" id="PTHR24061:SF599">
    <property type="entry name" value="G-PROTEIN COUPLED RECEPTORS FAMILY 3 PROFILE DOMAIN-CONTAINING PROTEIN"/>
    <property type="match status" value="1"/>
</dbReference>
<proteinExistence type="inferred from homology"/>
<dbReference type="Proteomes" id="UP000695026">
    <property type="component" value="Unplaced"/>
</dbReference>
<feature type="transmembrane region" description="Helical" evidence="12">
    <location>
        <begin position="643"/>
        <end position="664"/>
    </location>
</feature>
<feature type="transmembrane region" description="Helical" evidence="12">
    <location>
        <begin position="721"/>
        <end position="739"/>
    </location>
</feature>
<keyword evidence="3" id="KW-1003">Cell membrane</keyword>
<feature type="transmembrane region" description="Helical" evidence="12">
    <location>
        <begin position="765"/>
        <end position="788"/>
    </location>
</feature>
<dbReference type="InterPro" id="IPR004073">
    <property type="entry name" value="GPCR_3_vmron_rcpt_2"/>
</dbReference>
<dbReference type="CDD" id="cd15283">
    <property type="entry name" value="7tmC_V2R_pheromone"/>
    <property type="match status" value="1"/>
</dbReference>
<dbReference type="InterPro" id="IPR000337">
    <property type="entry name" value="GPCR_3"/>
</dbReference>
<evidence type="ECO:0000256" key="5">
    <source>
        <dbReference type="ARBA" id="ARBA00022729"/>
    </source>
</evidence>
<dbReference type="GO" id="GO:0004930">
    <property type="term" value="F:G protein-coupled receptor activity"/>
    <property type="evidence" value="ECO:0007669"/>
    <property type="project" value="UniProtKB-KW"/>
</dbReference>
<dbReference type="PRINTS" id="PR01535">
    <property type="entry name" value="VOMERONASL2R"/>
</dbReference>
<dbReference type="Pfam" id="PF01094">
    <property type="entry name" value="ANF_receptor"/>
    <property type="match status" value="1"/>
</dbReference>
<dbReference type="Pfam" id="PF00003">
    <property type="entry name" value="7tm_3"/>
    <property type="match status" value="1"/>
</dbReference>
<dbReference type="PRINTS" id="PR00248">
    <property type="entry name" value="GPCRMGR"/>
</dbReference>
<evidence type="ECO:0000256" key="11">
    <source>
        <dbReference type="ARBA" id="ARBA00023224"/>
    </source>
</evidence>
<keyword evidence="10" id="KW-0325">Glycoprotein</keyword>
<dbReference type="PANTHER" id="PTHR24061">
    <property type="entry name" value="CALCIUM-SENSING RECEPTOR-RELATED"/>
    <property type="match status" value="1"/>
</dbReference>
<keyword evidence="5 13" id="KW-0732">Signal</keyword>
<keyword evidence="4 12" id="KW-0812">Transmembrane</keyword>
<keyword evidence="7" id="KW-0297">G-protein coupled receptor</keyword>
<feature type="signal peptide" evidence="13">
    <location>
        <begin position="1"/>
        <end position="16"/>
    </location>
</feature>
<evidence type="ECO:0000256" key="4">
    <source>
        <dbReference type="ARBA" id="ARBA00022692"/>
    </source>
</evidence>
<dbReference type="InterPro" id="IPR017979">
    <property type="entry name" value="GPCR_3_CS"/>
</dbReference>
<dbReference type="FunFam" id="2.10.50.30:FF:000002">
    <property type="entry name" value="Vomeronasal 2 receptor, h1"/>
    <property type="match status" value="1"/>
</dbReference>
<evidence type="ECO:0000256" key="13">
    <source>
        <dbReference type="SAM" id="SignalP"/>
    </source>
</evidence>
<dbReference type="KEGG" id="pbi:103048108"/>
<keyword evidence="11" id="KW-0807">Transducer</keyword>
<reference evidence="16" key="1">
    <citation type="submission" date="2025-08" db="UniProtKB">
        <authorList>
            <consortium name="RefSeq"/>
        </authorList>
    </citation>
    <scope>IDENTIFICATION</scope>
    <source>
        <tissue evidence="16">Liver</tissue>
    </source>
</reference>
<protein>
    <submittedName>
        <fullName evidence="16">Vomeronasal type-2 receptor 26-like</fullName>
    </submittedName>
</protein>
<name>A0A9F2RCW8_PYTBI</name>
<evidence type="ECO:0000259" key="14">
    <source>
        <dbReference type="PROSITE" id="PS50259"/>
    </source>
</evidence>
<dbReference type="RefSeq" id="XP_007442433.1">
    <property type="nucleotide sequence ID" value="XM_007442371.1"/>
</dbReference>
<keyword evidence="15" id="KW-1185">Reference proteome</keyword>
<keyword evidence="9" id="KW-0675">Receptor</keyword>
<feature type="transmembrane region" description="Helical" evidence="12">
    <location>
        <begin position="610"/>
        <end position="631"/>
    </location>
</feature>
<feature type="transmembrane region" description="Helical" evidence="12">
    <location>
        <begin position="197"/>
        <end position="216"/>
    </location>
</feature>
<feature type="domain" description="G-protein coupled receptors family 3 profile" evidence="14">
    <location>
        <begin position="606"/>
        <end position="870"/>
    </location>
</feature>
<evidence type="ECO:0000256" key="12">
    <source>
        <dbReference type="SAM" id="Phobius"/>
    </source>
</evidence>
<dbReference type="AlphaFoldDB" id="A0A9F2RCW8"/>
<evidence type="ECO:0000256" key="1">
    <source>
        <dbReference type="ARBA" id="ARBA00004651"/>
    </source>
</evidence>
<evidence type="ECO:0000256" key="2">
    <source>
        <dbReference type="ARBA" id="ARBA00007242"/>
    </source>
</evidence>
<feature type="transmembrane region" description="Helical" evidence="12">
    <location>
        <begin position="826"/>
        <end position="848"/>
    </location>
</feature>
<comment type="subcellular location">
    <subcellularLocation>
        <location evidence="1">Cell membrane</location>
        <topology evidence="1">Multi-pass membrane protein</topology>
    </subcellularLocation>
</comment>
<feature type="chain" id="PRO_5039911205" evidence="13">
    <location>
        <begin position="17"/>
        <end position="871"/>
    </location>
</feature>
<comment type="similarity">
    <text evidence="2">Belongs to the G-protein coupled receptor 3 family.</text>
</comment>
<dbReference type="OrthoDB" id="5984008at2759"/>
<keyword evidence="8 12" id="KW-0472">Membrane</keyword>
<dbReference type="SUPFAM" id="SSF53822">
    <property type="entry name" value="Periplasmic binding protein-like I"/>
    <property type="match status" value="1"/>
</dbReference>
<dbReference type="PROSITE" id="PS00981">
    <property type="entry name" value="G_PROTEIN_RECEP_F3_3"/>
    <property type="match status" value="1"/>
</dbReference>
<sequence length="871" mass="99530">MMILLMLLLSQIACHTHILRCHVHDPQPPLHKYYQPGDLIIGGVVSLTFIVSDPLAFDVEPPPVVYQDLSILTKHYQHILALAFAVKEINENSQLLPNFTLGFHIYDSYFNAQRTYHATMQLMSTSDRFIPNYKCGIQSNLIAVIGGLDAQTSLHITNILDIYKIPQIIYGSAPEMNDKLPGLSFYQMAPKDDLQHFGILSLLLYFSWTWIGILAMDDDRGERFVHTVIPAFSKQGICFAFIEMFPRINYSDEHENMINKGVKMYEVILASKANVVLFYGVSYSVLFLIWFPYISEFGVQKSYINPLKGKVWVMTTQMELSILNYQRNWSIEMLHGTLSFTIHSKELHGFQDFIQSQKPLSSKEDGFMVDFWQHIFNCGFPNRIQDKVVGLICTGKEKLQDVPGPFFEMNTIGHSYSVYNAVYTVAYALCAMTAPRLRPKARMKESKIKHFLELHRFLRGVSFNNSAGDYISFDENRRLLVGMDVTNWVISSNQSFHRKKVGRIAHETSLGRMLTVSEDAIEWHNWFNQVQPTSICTEHCQPGTSKKVKEGEPFCCYDCITCPVGKISEEEDMRDCYKCRDEFYPNKNKNFCLPRYVSFLSYGEPLGMSFSFSALFFSLITALVLGIFLKHHNSPIVIANNRNLTYTLLVSLLLCFFCVFLFIGRPQQVTCLIRQTAFGITFSVVVSCVLAKTIMVVLAFLATQPGSKMRKWVGKRLAHSVLLFCSLIQACICISWMWISPPFLEVDVHSVHEEIILQCNEGSVVMFYCVLGYLGFLAVISFSVAFLARKLPDTFNEAKFITFSMLVFCSVWLSFVPTYLSTKGKYMVAVEIFSIFASSAGLLGCIFFPKSYIILLRPELNKREQMIRKKC</sequence>
<dbReference type="InterPro" id="IPR028082">
    <property type="entry name" value="Peripla_BP_I"/>
</dbReference>
<evidence type="ECO:0000313" key="15">
    <source>
        <dbReference type="Proteomes" id="UP000695026"/>
    </source>
</evidence>
<dbReference type="InterPro" id="IPR017978">
    <property type="entry name" value="GPCR_3_C"/>
</dbReference>
<feature type="transmembrane region" description="Helical" evidence="12">
    <location>
        <begin position="676"/>
        <end position="701"/>
    </location>
</feature>
<feature type="transmembrane region" description="Helical" evidence="12">
    <location>
        <begin position="800"/>
        <end position="820"/>
    </location>
</feature>
<evidence type="ECO:0000256" key="7">
    <source>
        <dbReference type="ARBA" id="ARBA00023040"/>
    </source>
</evidence>
<evidence type="ECO:0000256" key="9">
    <source>
        <dbReference type="ARBA" id="ARBA00023170"/>
    </source>
</evidence>
<dbReference type="InterPro" id="IPR011500">
    <property type="entry name" value="GPCR_3_9-Cys_dom"/>
</dbReference>